<reference evidence="1 2" key="1">
    <citation type="submission" date="2016-06" db="EMBL/GenBank/DDBJ databases">
        <title>Gene turnover analysis identifies the evolutionary adaptation of the extremophile Acidithiobacillus caldus.</title>
        <authorList>
            <person name="Zhang X."/>
        </authorList>
    </citation>
    <scope>NUCLEOTIDE SEQUENCE [LARGE SCALE GENOMIC DNA]</scope>
    <source>
        <strain evidence="1 2">S1</strain>
    </source>
</reference>
<name>A0A1E7Z2D7_9PROT</name>
<evidence type="ECO:0000313" key="2">
    <source>
        <dbReference type="Proteomes" id="UP000175707"/>
    </source>
</evidence>
<comment type="caution">
    <text evidence="1">The sequence shown here is derived from an EMBL/GenBank/DDBJ whole genome shotgun (WGS) entry which is preliminary data.</text>
</comment>
<proteinExistence type="predicted"/>
<protein>
    <submittedName>
        <fullName evidence="1">Uncharacterized protein</fullName>
    </submittedName>
</protein>
<dbReference type="AlphaFoldDB" id="A0A1E7Z2D7"/>
<sequence>MMEADRFLDDQIEVLNLARDILREEGLPQDDYHIDVVLHALVCGTAIGLMDSPLADSIVRFSETHTRLRPSIGRDHPR</sequence>
<organism evidence="1 2">
    <name type="scientific">Acidithiobacillus caldus</name>
    <dbReference type="NCBI Taxonomy" id="33059"/>
    <lineage>
        <taxon>Bacteria</taxon>
        <taxon>Pseudomonadati</taxon>
        <taxon>Pseudomonadota</taxon>
        <taxon>Acidithiobacillia</taxon>
        <taxon>Acidithiobacillales</taxon>
        <taxon>Acidithiobacillaceae</taxon>
        <taxon>Acidithiobacillus</taxon>
    </lineage>
</organism>
<accession>A0A1E7Z2D7</accession>
<dbReference type="EMBL" id="LZYH01000158">
    <property type="protein sequence ID" value="OFC62891.1"/>
    <property type="molecule type" value="Genomic_DNA"/>
</dbReference>
<evidence type="ECO:0000313" key="1">
    <source>
        <dbReference type="EMBL" id="OFC62891.1"/>
    </source>
</evidence>
<dbReference type="Proteomes" id="UP000175707">
    <property type="component" value="Unassembled WGS sequence"/>
</dbReference>
<gene>
    <name evidence="1" type="ORF">BAE30_01370</name>
</gene>